<gene>
    <name evidence="1" type="ORF">BCR34DRAFT_662610</name>
</gene>
<protein>
    <submittedName>
        <fullName evidence="1">Uncharacterized protein</fullName>
    </submittedName>
</protein>
<reference evidence="1 2" key="1">
    <citation type="submission" date="2016-07" db="EMBL/GenBank/DDBJ databases">
        <title>Pervasive Adenine N6-methylation of Active Genes in Fungi.</title>
        <authorList>
            <consortium name="DOE Joint Genome Institute"/>
            <person name="Mondo S.J."/>
            <person name="Dannebaum R.O."/>
            <person name="Kuo R.C."/>
            <person name="Labutti K."/>
            <person name="Haridas S."/>
            <person name="Kuo A."/>
            <person name="Salamov A."/>
            <person name="Ahrendt S.R."/>
            <person name="Lipzen A."/>
            <person name="Sullivan W."/>
            <person name="Andreopoulos W.B."/>
            <person name="Clum A."/>
            <person name="Lindquist E."/>
            <person name="Daum C."/>
            <person name="Ramamoorthy G.K."/>
            <person name="Gryganskyi A."/>
            <person name="Culley D."/>
            <person name="Magnuson J.K."/>
            <person name="James T.Y."/>
            <person name="O'Malley M.A."/>
            <person name="Stajich J.E."/>
            <person name="Spatafora J.W."/>
            <person name="Visel A."/>
            <person name="Grigoriev I.V."/>
        </authorList>
    </citation>
    <scope>NUCLEOTIDE SEQUENCE [LARGE SCALE GENOMIC DNA]</scope>
    <source>
        <strain evidence="1 2">CBS 115471</strain>
    </source>
</reference>
<name>A0A1Y1ZWC3_9PLEO</name>
<evidence type="ECO:0000313" key="1">
    <source>
        <dbReference type="EMBL" id="ORY14573.1"/>
    </source>
</evidence>
<evidence type="ECO:0000313" key="2">
    <source>
        <dbReference type="Proteomes" id="UP000193144"/>
    </source>
</evidence>
<dbReference type="EMBL" id="MCFA01000032">
    <property type="protein sequence ID" value="ORY14573.1"/>
    <property type="molecule type" value="Genomic_DNA"/>
</dbReference>
<organism evidence="1 2">
    <name type="scientific">Clohesyomyces aquaticus</name>
    <dbReference type="NCBI Taxonomy" id="1231657"/>
    <lineage>
        <taxon>Eukaryota</taxon>
        <taxon>Fungi</taxon>
        <taxon>Dikarya</taxon>
        <taxon>Ascomycota</taxon>
        <taxon>Pezizomycotina</taxon>
        <taxon>Dothideomycetes</taxon>
        <taxon>Pleosporomycetidae</taxon>
        <taxon>Pleosporales</taxon>
        <taxon>Lindgomycetaceae</taxon>
        <taxon>Clohesyomyces</taxon>
    </lineage>
</organism>
<dbReference type="OrthoDB" id="4926491at2759"/>
<dbReference type="Proteomes" id="UP000193144">
    <property type="component" value="Unassembled WGS sequence"/>
</dbReference>
<accession>A0A1Y1ZWC3</accession>
<sequence>MALPTRLKLDIRDQWANEACELQKAFRQIQQIIGTEVECAPDWPLLWTELKSFFSEPSTFIPSVASVITIWCNSFCEFVRDEQKEQKWVEQVENVLSETNKLRISVEIARKEFPSTIWAEEERAFIVFLPKSGPRVPSDIASSIRPDMLGCFKPLDLDAIRHFSAEALPEDSWANIEVDSTTGSAQEEPARVSRSAVVRPIITTLPDIYIMERPDFLTLKPPYHLTISSAFQNIIRVQCSHPPTLMLLEKYLKKWTKRELNHRKQLPAALLTLKESPFGLGAIYTALEIKLQDSSSYDSTPMFVVSFVQSMLGYTLTREDNAYWAFKRETAFQS</sequence>
<dbReference type="STRING" id="1231657.A0A1Y1ZWC3"/>
<comment type="caution">
    <text evidence="1">The sequence shown here is derived from an EMBL/GenBank/DDBJ whole genome shotgun (WGS) entry which is preliminary data.</text>
</comment>
<proteinExistence type="predicted"/>
<keyword evidence="2" id="KW-1185">Reference proteome</keyword>
<dbReference type="AlphaFoldDB" id="A0A1Y1ZWC3"/>